<feature type="compositionally biased region" description="Pro residues" evidence="4">
    <location>
        <begin position="473"/>
        <end position="486"/>
    </location>
</feature>
<dbReference type="Pfam" id="PF00412">
    <property type="entry name" value="LIM"/>
    <property type="match status" value="1"/>
</dbReference>
<feature type="compositionally biased region" description="Low complexity" evidence="4">
    <location>
        <begin position="168"/>
        <end position="180"/>
    </location>
</feature>
<feature type="compositionally biased region" description="Polar residues" evidence="4">
    <location>
        <begin position="251"/>
        <end position="266"/>
    </location>
</feature>
<feature type="compositionally biased region" description="Low complexity" evidence="4">
    <location>
        <begin position="446"/>
        <end position="463"/>
    </location>
</feature>
<feature type="compositionally biased region" description="Low complexity" evidence="4">
    <location>
        <begin position="1"/>
        <end position="17"/>
    </location>
</feature>
<feature type="region of interest" description="Disordered" evidence="4">
    <location>
        <begin position="376"/>
        <end position="496"/>
    </location>
</feature>
<keyword evidence="3" id="KW-0440">LIM domain</keyword>
<feature type="compositionally biased region" description="Low complexity" evidence="4">
    <location>
        <begin position="626"/>
        <end position="643"/>
    </location>
</feature>
<dbReference type="PROSITE" id="PS00478">
    <property type="entry name" value="LIM_DOMAIN_1"/>
    <property type="match status" value="1"/>
</dbReference>
<feature type="compositionally biased region" description="Low complexity" evidence="4">
    <location>
        <begin position="404"/>
        <end position="431"/>
    </location>
</feature>
<feature type="compositionally biased region" description="Polar residues" evidence="4">
    <location>
        <begin position="867"/>
        <end position="876"/>
    </location>
</feature>
<organism evidence="6 7">
    <name type="scientific">Pholiota conissans</name>
    <dbReference type="NCBI Taxonomy" id="109636"/>
    <lineage>
        <taxon>Eukaryota</taxon>
        <taxon>Fungi</taxon>
        <taxon>Dikarya</taxon>
        <taxon>Basidiomycota</taxon>
        <taxon>Agaricomycotina</taxon>
        <taxon>Agaricomycetes</taxon>
        <taxon>Agaricomycetidae</taxon>
        <taxon>Agaricales</taxon>
        <taxon>Agaricineae</taxon>
        <taxon>Strophariaceae</taxon>
        <taxon>Pholiota</taxon>
    </lineage>
</organism>
<name>A0A9P5YXZ2_9AGAR</name>
<feature type="region of interest" description="Disordered" evidence="4">
    <location>
        <begin position="522"/>
        <end position="723"/>
    </location>
</feature>
<dbReference type="SUPFAM" id="SSF57716">
    <property type="entry name" value="Glucocorticoid receptor-like (DNA-binding domain)"/>
    <property type="match status" value="2"/>
</dbReference>
<protein>
    <recommendedName>
        <fullName evidence="5">LIM zinc-binding domain-containing protein</fullName>
    </recommendedName>
</protein>
<keyword evidence="2 3" id="KW-0862">Zinc</keyword>
<feature type="domain" description="LIM zinc-binding" evidence="5">
    <location>
        <begin position="1031"/>
        <end position="1094"/>
    </location>
</feature>
<keyword evidence="7" id="KW-1185">Reference proteome</keyword>
<proteinExistence type="predicted"/>
<feature type="region of interest" description="Disordered" evidence="4">
    <location>
        <begin position="958"/>
        <end position="990"/>
    </location>
</feature>
<dbReference type="CDD" id="cd08368">
    <property type="entry name" value="LIM"/>
    <property type="match status" value="1"/>
</dbReference>
<feature type="compositionally biased region" description="Low complexity" evidence="4">
    <location>
        <begin position="807"/>
        <end position="825"/>
    </location>
</feature>
<feature type="compositionally biased region" description="Basic and acidic residues" evidence="4">
    <location>
        <begin position="671"/>
        <end position="681"/>
    </location>
</feature>
<dbReference type="GO" id="GO:0030695">
    <property type="term" value="F:GTPase regulator activity"/>
    <property type="evidence" value="ECO:0007669"/>
    <property type="project" value="UniProtKB-ARBA"/>
</dbReference>
<evidence type="ECO:0000256" key="4">
    <source>
        <dbReference type="SAM" id="MobiDB-lite"/>
    </source>
</evidence>
<feature type="compositionally biased region" description="Low complexity" evidence="4">
    <location>
        <begin position="548"/>
        <end position="569"/>
    </location>
</feature>
<evidence type="ECO:0000259" key="5">
    <source>
        <dbReference type="PROSITE" id="PS50023"/>
    </source>
</evidence>
<evidence type="ECO:0000256" key="3">
    <source>
        <dbReference type="PROSITE-ProRule" id="PRU00125"/>
    </source>
</evidence>
<dbReference type="PANTHER" id="PTHR24216:SF8">
    <property type="entry name" value="PAXILLIN, ISOFORM F"/>
    <property type="match status" value="1"/>
</dbReference>
<evidence type="ECO:0000313" key="6">
    <source>
        <dbReference type="EMBL" id="KAF9477544.1"/>
    </source>
</evidence>
<feature type="compositionally biased region" description="Low complexity" evidence="4">
    <location>
        <begin position="773"/>
        <end position="791"/>
    </location>
</feature>
<dbReference type="AlphaFoldDB" id="A0A9P5YXZ2"/>
<dbReference type="Gene3D" id="2.10.110.10">
    <property type="entry name" value="Cysteine Rich Protein"/>
    <property type="match status" value="2"/>
</dbReference>
<evidence type="ECO:0000256" key="1">
    <source>
        <dbReference type="ARBA" id="ARBA00022723"/>
    </source>
</evidence>
<dbReference type="SMART" id="SM00132">
    <property type="entry name" value="LIM"/>
    <property type="match status" value="2"/>
</dbReference>
<gene>
    <name evidence="6" type="ORF">BDN70DRAFT_994858</name>
</gene>
<dbReference type="GO" id="GO:0046872">
    <property type="term" value="F:metal ion binding"/>
    <property type="evidence" value="ECO:0007669"/>
    <property type="project" value="UniProtKB-KW"/>
</dbReference>
<dbReference type="Proteomes" id="UP000807469">
    <property type="component" value="Unassembled WGS sequence"/>
</dbReference>
<accession>A0A9P5YXZ2</accession>
<dbReference type="PANTHER" id="PTHR24216">
    <property type="entry name" value="PAXILLIN-RELATED"/>
    <property type="match status" value="1"/>
</dbReference>
<feature type="compositionally biased region" description="Pro residues" evidence="4">
    <location>
        <begin position="233"/>
        <end position="242"/>
    </location>
</feature>
<feature type="compositionally biased region" description="Low complexity" evidence="4">
    <location>
        <begin position="692"/>
        <end position="708"/>
    </location>
</feature>
<keyword evidence="1 3" id="KW-0479">Metal-binding</keyword>
<feature type="compositionally biased region" description="Polar residues" evidence="4">
    <location>
        <begin position="755"/>
        <end position="765"/>
    </location>
</feature>
<evidence type="ECO:0000256" key="2">
    <source>
        <dbReference type="ARBA" id="ARBA00022833"/>
    </source>
</evidence>
<dbReference type="InterPro" id="IPR001781">
    <property type="entry name" value="Znf_LIM"/>
</dbReference>
<feature type="region of interest" description="Disordered" evidence="4">
    <location>
        <begin position="737"/>
        <end position="944"/>
    </location>
</feature>
<feature type="compositionally biased region" description="Pro residues" evidence="4">
    <location>
        <begin position="87"/>
        <end position="100"/>
    </location>
</feature>
<feature type="compositionally biased region" description="Low complexity" evidence="4">
    <location>
        <begin position="188"/>
        <end position="204"/>
    </location>
</feature>
<sequence>MIASLLSPSSASSTPPAQGRISQLLPTVKCSTCHQPVPLAELGEHTCTAPPPVPSLPKPSITPEAATALLPGRLQGRVAGPSSSSTSPPPRMGPSPPAPTPRGQEHQRIPSSASASRLKINTRAGGGGGTSPTQSSFQPKPSPLARSDSSDTSSPRGKEPAYPFPSGANANAPQSQQQSPLRTRMRTPSNSGSISSVRSRTPSTARQPGAFNDPPPPMRNGSPFSNPSMPMRGGPPPPPPPMGQGMQPQRTASPALSLNPNQNGNNYAPRAPPASAGYINGNTPGGGSNGFPSRPAPPLSAGPFAPNGAPRSMTMNMGAPLPPTIDDRPPAPEEAFVPPAERGIDTKTGGAAGMAGVGRRGFAAAARAAMFTVNPMERGAGTPQPYGRMPGGGGFMDYDDISRSTSTPPFSASAAGGSGSGYASSSYAPGPLSASPLSQGEPRYPSSTSNNNNNNGISNNFNNIKYGSSNRTPSPPTQQNIPPPKSAMPSLNTNMSTTNTTQAAAAAVSPISGRLPFFEKFRGRLPGLGSSSSSTDEPQSPEGGDGMTPSASAATITPSTSKPLPVRTRTPPPSSPTESESEYGGLAYAYSTDYEDNDDDNGGAFNSRKSNSSLSRPAGKTTPIPLSLAASLLERSSSSGDSANAARKGHRPQFGSVSSRSRSSSRTSSLSRERDSGRADIRIGGSGPMTNSVVSGSVRSRSEASGSEYGDEDGDEGLGGSGVRFAGVGARGMSVGSGNANGNGNGNGIGNGISTPQRKASTGTSDGDDIGRARAGSGSAAAIAQALGLSRTPSRDRKVLGGPAIMGRSVSGASSSSGGRSVGASPSKQRVYGGNSSIDNGRGDASSNPNSNSNSNSNSSSNANANLRTLDTTAANNRYHRDLDANDDDDEDEVLGGMMGGAKARRSRTVQGTQSPEAAKKPIKLPVRSLTSPSPKSGMGAGGGFSSTLNAGAASAAGLGSGQGQGQATGQRAAGGGTGQGIGGAATMKKETRRRVRTCRKCAKAIEDGRWVSVDGGGVLCERCWKNMYLPKCRRCNLPIEKAAVSSSDGQLKGKYHKECFNCFTCSKPFPDKTFYVYDGKPLCAYHYHEANDSLCAAALCGQPIEGPCAVSHTGDRYHPEHMTCEYPGYPKCGVRLDEYWEVEGRMLCERHASGRGGDGEGGSGEEGDEEWVQSSRAKKRVTRFIDLAGAGGVGGSGLR</sequence>
<dbReference type="PROSITE" id="PS50023">
    <property type="entry name" value="LIM_DOMAIN_2"/>
    <property type="match status" value="1"/>
</dbReference>
<dbReference type="EMBL" id="MU155257">
    <property type="protein sequence ID" value="KAF9477544.1"/>
    <property type="molecule type" value="Genomic_DNA"/>
</dbReference>
<comment type="caution">
    <text evidence="6">The sequence shown here is derived from an EMBL/GenBank/DDBJ whole genome shotgun (WGS) entry which is preliminary data.</text>
</comment>
<feature type="compositionally biased region" description="Gly residues" evidence="4">
    <location>
        <begin position="739"/>
        <end position="751"/>
    </location>
</feature>
<evidence type="ECO:0000313" key="7">
    <source>
        <dbReference type="Proteomes" id="UP000807469"/>
    </source>
</evidence>
<feature type="region of interest" description="Disordered" evidence="4">
    <location>
        <begin position="1154"/>
        <end position="1177"/>
    </location>
</feature>
<feature type="compositionally biased region" description="Gly residues" evidence="4">
    <location>
        <begin position="959"/>
        <end position="984"/>
    </location>
</feature>
<feature type="region of interest" description="Disordered" evidence="4">
    <location>
        <begin position="1"/>
        <end position="20"/>
    </location>
</feature>
<feature type="compositionally biased region" description="Low complexity" evidence="4">
    <location>
        <begin position="845"/>
        <end position="866"/>
    </location>
</feature>
<feature type="compositionally biased region" description="Low complexity" evidence="4">
    <location>
        <begin position="656"/>
        <end position="670"/>
    </location>
</feature>
<dbReference type="OrthoDB" id="1112565at2759"/>
<feature type="compositionally biased region" description="Acidic residues" evidence="4">
    <location>
        <begin position="885"/>
        <end position="894"/>
    </location>
</feature>
<reference evidence="6" key="1">
    <citation type="submission" date="2020-11" db="EMBL/GenBank/DDBJ databases">
        <authorList>
            <consortium name="DOE Joint Genome Institute"/>
            <person name="Ahrendt S."/>
            <person name="Riley R."/>
            <person name="Andreopoulos W."/>
            <person name="Labutti K."/>
            <person name="Pangilinan J."/>
            <person name="Ruiz-Duenas F.J."/>
            <person name="Barrasa J.M."/>
            <person name="Sanchez-Garcia M."/>
            <person name="Camarero S."/>
            <person name="Miyauchi S."/>
            <person name="Serrano A."/>
            <person name="Linde D."/>
            <person name="Babiker R."/>
            <person name="Drula E."/>
            <person name="Ayuso-Fernandez I."/>
            <person name="Pacheco R."/>
            <person name="Padilla G."/>
            <person name="Ferreira P."/>
            <person name="Barriuso J."/>
            <person name="Kellner H."/>
            <person name="Castanera R."/>
            <person name="Alfaro M."/>
            <person name="Ramirez L."/>
            <person name="Pisabarro A.G."/>
            <person name="Kuo A."/>
            <person name="Tritt A."/>
            <person name="Lipzen A."/>
            <person name="He G."/>
            <person name="Yan M."/>
            <person name="Ng V."/>
            <person name="Cullen D."/>
            <person name="Martin F."/>
            <person name="Rosso M.-N."/>
            <person name="Henrissat B."/>
            <person name="Hibbett D."/>
            <person name="Martinez A.T."/>
            <person name="Grigoriev I.V."/>
        </authorList>
    </citation>
    <scope>NUCLEOTIDE SEQUENCE</scope>
    <source>
        <strain evidence="6">CIRM-BRFM 674</strain>
    </source>
</reference>
<dbReference type="CDD" id="cd09397">
    <property type="entry name" value="LIM1_UF1"/>
    <property type="match status" value="1"/>
</dbReference>
<feature type="region of interest" description="Disordered" evidence="4">
    <location>
        <begin position="50"/>
        <end position="295"/>
    </location>
</feature>